<feature type="modified residue" description="N6-(pyridoxal phosphate)lysine" evidence="7">
    <location>
        <position position="206"/>
    </location>
</feature>
<reference evidence="9 10" key="1">
    <citation type="submission" date="2016-11" db="EMBL/GenBank/DDBJ databases">
        <authorList>
            <person name="Jaros S."/>
            <person name="Januszkiewicz K."/>
            <person name="Wedrychowicz H."/>
        </authorList>
    </citation>
    <scope>NUCLEOTIDE SEQUENCE [LARGE SCALE GENOMIC DNA]</scope>
    <source>
        <strain evidence="9 10">DSM 22330</strain>
    </source>
</reference>
<dbReference type="Gene3D" id="3.40.640.10">
    <property type="entry name" value="Type I PLP-dependent aspartate aminotransferase-like (Major domain)"/>
    <property type="match status" value="1"/>
</dbReference>
<evidence type="ECO:0000256" key="3">
    <source>
        <dbReference type="ARBA" id="ARBA00022576"/>
    </source>
</evidence>
<dbReference type="InterPro" id="IPR015424">
    <property type="entry name" value="PyrdxlP-dep_Trfase"/>
</dbReference>
<dbReference type="EC" id="2.6.1.9" evidence="7"/>
<dbReference type="AlphaFoldDB" id="A0A1K2HHJ5"/>
<evidence type="ECO:0000313" key="10">
    <source>
        <dbReference type="Proteomes" id="UP000185655"/>
    </source>
</evidence>
<dbReference type="GO" id="GO:0000105">
    <property type="term" value="P:L-histidine biosynthetic process"/>
    <property type="evidence" value="ECO:0007669"/>
    <property type="project" value="UniProtKB-UniRule"/>
</dbReference>
<protein>
    <recommendedName>
        <fullName evidence="7">Histidinol-phosphate aminotransferase</fullName>
        <ecNumber evidence="7">2.6.1.9</ecNumber>
    </recommendedName>
    <alternativeName>
        <fullName evidence="7">Imidazole acetol-phosphate transaminase</fullName>
    </alternativeName>
</protein>
<evidence type="ECO:0000259" key="8">
    <source>
        <dbReference type="Pfam" id="PF00155"/>
    </source>
</evidence>
<keyword evidence="5 7" id="KW-0663">Pyridoxal phosphate</keyword>
<dbReference type="CDD" id="cd00609">
    <property type="entry name" value="AAT_like"/>
    <property type="match status" value="1"/>
</dbReference>
<dbReference type="Gene3D" id="3.90.1150.10">
    <property type="entry name" value="Aspartate Aminotransferase, domain 1"/>
    <property type="match status" value="1"/>
</dbReference>
<dbReference type="NCBIfam" id="TIGR01141">
    <property type="entry name" value="hisC"/>
    <property type="match status" value="1"/>
</dbReference>
<dbReference type="GO" id="GO:0030170">
    <property type="term" value="F:pyridoxal phosphate binding"/>
    <property type="evidence" value="ECO:0007669"/>
    <property type="project" value="InterPro"/>
</dbReference>
<comment type="subunit">
    <text evidence="2 7">Homodimer.</text>
</comment>
<dbReference type="OrthoDB" id="9813612at2"/>
<dbReference type="InterPro" id="IPR050106">
    <property type="entry name" value="HistidinolP_aminotransfase"/>
</dbReference>
<dbReference type="Pfam" id="PF00155">
    <property type="entry name" value="Aminotran_1_2"/>
    <property type="match status" value="1"/>
</dbReference>
<accession>A0A1K2HHJ5</accession>
<keyword evidence="3 7" id="KW-0032">Aminotransferase</keyword>
<evidence type="ECO:0000256" key="7">
    <source>
        <dbReference type="HAMAP-Rule" id="MF_01023"/>
    </source>
</evidence>
<keyword evidence="7" id="KW-0028">Amino-acid biosynthesis</keyword>
<dbReference type="InterPro" id="IPR004839">
    <property type="entry name" value="Aminotransferase_I/II_large"/>
</dbReference>
<keyword evidence="4 7" id="KW-0808">Transferase</keyword>
<comment type="similarity">
    <text evidence="7">Belongs to the class-II pyridoxal-phosphate-dependent aminotransferase family. Histidinol-phosphate aminotransferase subfamily.</text>
</comment>
<proteinExistence type="inferred from homology"/>
<comment type="catalytic activity">
    <reaction evidence="7">
        <text>L-histidinol phosphate + 2-oxoglutarate = 3-(imidazol-4-yl)-2-oxopropyl phosphate + L-glutamate</text>
        <dbReference type="Rhea" id="RHEA:23744"/>
        <dbReference type="ChEBI" id="CHEBI:16810"/>
        <dbReference type="ChEBI" id="CHEBI:29985"/>
        <dbReference type="ChEBI" id="CHEBI:57766"/>
        <dbReference type="ChEBI" id="CHEBI:57980"/>
        <dbReference type="EC" id="2.6.1.9"/>
    </reaction>
</comment>
<dbReference type="InterPro" id="IPR015421">
    <property type="entry name" value="PyrdxlP-dep_Trfase_major"/>
</dbReference>
<evidence type="ECO:0000256" key="6">
    <source>
        <dbReference type="ARBA" id="ARBA00023102"/>
    </source>
</evidence>
<evidence type="ECO:0000256" key="4">
    <source>
        <dbReference type="ARBA" id="ARBA00022679"/>
    </source>
</evidence>
<sequence length="349" mass="38404">MKGLRQIKPYVAGAQPQDKKMIKINTNENAFPPSSGVLKALADFDGRELRKYSSLENNDLRGVLADNLAVHQDQIIVGNGSDDILALAFLSFFNSTDPILFPDTTYGFYKVWADLFRIPFEEVPLSDEFEIVTTDYVNSVNGGIVIANPNAPTGIFKDLSEVEAIVAANQDVVVIIDEAYIAFGGESALPLLEQYDNIFITRTFSKDAALAGLRVGYGIGSPKLISVINAVKNSYNPYSVDLIAEALATAAVVDSAYYAQVNAEISVTRDWFSAELRALGFEVLPSKTNFVLTKPASISAREVFEFLQAKKIYVRYFGDKARLSDYLRISIGTQDEMSKVIQVIGDLFE</sequence>
<dbReference type="HAMAP" id="MF_01023">
    <property type="entry name" value="HisC_aminotrans_2"/>
    <property type="match status" value="1"/>
</dbReference>
<dbReference type="SUPFAM" id="SSF53383">
    <property type="entry name" value="PLP-dependent transferases"/>
    <property type="match status" value="1"/>
</dbReference>
<dbReference type="InterPro" id="IPR005861">
    <property type="entry name" value="HisP_aminotrans"/>
</dbReference>
<name>A0A1K2HHJ5_9LACT</name>
<gene>
    <name evidence="7" type="primary">hisC</name>
    <name evidence="9" type="ORF">SAMN02746068_01907</name>
</gene>
<comment type="pathway">
    <text evidence="7">Amino-acid biosynthesis; L-histidine biosynthesis; L-histidine from 5-phospho-alpha-D-ribose 1-diphosphate: step 7/9.</text>
</comment>
<organism evidence="9 10">
    <name type="scientific">Pseudolactococcus chungangensis CAU 28 = DSM 22330</name>
    <dbReference type="NCBI Taxonomy" id="1122154"/>
    <lineage>
        <taxon>Bacteria</taxon>
        <taxon>Bacillati</taxon>
        <taxon>Bacillota</taxon>
        <taxon>Bacilli</taxon>
        <taxon>Lactobacillales</taxon>
        <taxon>Streptococcaceae</taxon>
        <taxon>Pseudolactococcus</taxon>
    </lineage>
</organism>
<keyword evidence="6 7" id="KW-0368">Histidine biosynthesis</keyword>
<dbReference type="PANTHER" id="PTHR43643:SF3">
    <property type="entry name" value="HISTIDINOL-PHOSPHATE AMINOTRANSFERASE"/>
    <property type="match status" value="1"/>
</dbReference>
<dbReference type="GO" id="GO:0004400">
    <property type="term" value="F:histidinol-phosphate transaminase activity"/>
    <property type="evidence" value="ECO:0007669"/>
    <property type="project" value="UniProtKB-UniRule"/>
</dbReference>
<evidence type="ECO:0000256" key="1">
    <source>
        <dbReference type="ARBA" id="ARBA00001933"/>
    </source>
</evidence>
<dbReference type="PANTHER" id="PTHR43643">
    <property type="entry name" value="HISTIDINOL-PHOSPHATE AMINOTRANSFERASE 2"/>
    <property type="match status" value="1"/>
</dbReference>
<evidence type="ECO:0000256" key="5">
    <source>
        <dbReference type="ARBA" id="ARBA00022898"/>
    </source>
</evidence>
<dbReference type="InterPro" id="IPR015422">
    <property type="entry name" value="PyrdxlP-dep_Trfase_small"/>
</dbReference>
<dbReference type="EMBL" id="FPKS01000015">
    <property type="protein sequence ID" value="SFZ76300.1"/>
    <property type="molecule type" value="Genomic_DNA"/>
</dbReference>
<feature type="domain" description="Aminotransferase class I/classII large" evidence="8">
    <location>
        <begin position="19"/>
        <end position="344"/>
    </location>
</feature>
<dbReference type="UniPathway" id="UPA00031">
    <property type="reaction ID" value="UER00012"/>
</dbReference>
<dbReference type="Proteomes" id="UP000185655">
    <property type="component" value="Unassembled WGS sequence"/>
</dbReference>
<comment type="cofactor">
    <cofactor evidence="1 7">
        <name>pyridoxal 5'-phosphate</name>
        <dbReference type="ChEBI" id="CHEBI:597326"/>
    </cofactor>
</comment>
<evidence type="ECO:0000256" key="2">
    <source>
        <dbReference type="ARBA" id="ARBA00011738"/>
    </source>
</evidence>
<evidence type="ECO:0000313" key="9">
    <source>
        <dbReference type="EMBL" id="SFZ76300.1"/>
    </source>
</evidence>
<dbReference type="STRING" id="1122154.SAMN02746068_01907"/>